<feature type="coiled-coil region" evidence="16">
    <location>
        <begin position="666"/>
        <end position="715"/>
    </location>
</feature>
<comment type="catalytic activity">
    <reaction evidence="12">
        <text>Ca(2+)(in) = Ca(2+)(out)</text>
        <dbReference type="Rhea" id="RHEA:29671"/>
        <dbReference type="ChEBI" id="CHEBI:29108"/>
    </reaction>
</comment>
<dbReference type="Pfam" id="PF00520">
    <property type="entry name" value="Ion_trans"/>
    <property type="match status" value="1"/>
</dbReference>
<evidence type="ECO:0000256" key="15">
    <source>
        <dbReference type="ARBA" id="ARBA00044691"/>
    </source>
</evidence>
<dbReference type="FunFam" id="2.60.120.10:FF:000501">
    <property type="entry name" value="Cyclic nucleotide-gated potassium channel"/>
    <property type="match status" value="1"/>
</dbReference>
<feature type="transmembrane region" description="Helical" evidence="18">
    <location>
        <begin position="102"/>
        <end position="121"/>
    </location>
</feature>
<evidence type="ECO:0000256" key="11">
    <source>
        <dbReference type="ARBA" id="ARBA00034430"/>
    </source>
</evidence>
<keyword evidence="8 18" id="KW-0472">Membrane</keyword>
<name>S7NT09_MYOBR</name>
<evidence type="ECO:0000256" key="6">
    <source>
        <dbReference type="ARBA" id="ARBA00022989"/>
    </source>
</evidence>
<evidence type="ECO:0000313" key="20">
    <source>
        <dbReference type="EMBL" id="EPQ20266.1"/>
    </source>
</evidence>
<accession>S7NT09</accession>
<dbReference type="SUPFAM" id="SSF51206">
    <property type="entry name" value="cAMP-binding domain-like"/>
    <property type="match status" value="2"/>
</dbReference>
<dbReference type="CDD" id="cd00038">
    <property type="entry name" value="CAP_ED"/>
    <property type="match status" value="2"/>
</dbReference>
<evidence type="ECO:0000256" key="13">
    <source>
        <dbReference type="ARBA" id="ARBA00044635"/>
    </source>
</evidence>
<gene>
    <name evidence="20" type="ORF">D623_10005560</name>
</gene>
<evidence type="ECO:0000256" key="1">
    <source>
        <dbReference type="ARBA" id="ARBA00000309"/>
    </source>
</evidence>
<feature type="transmembrane region" description="Helical" evidence="18">
    <location>
        <begin position="363"/>
        <end position="381"/>
    </location>
</feature>
<evidence type="ECO:0000256" key="17">
    <source>
        <dbReference type="SAM" id="MobiDB-lite"/>
    </source>
</evidence>
<dbReference type="Proteomes" id="UP000052978">
    <property type="component" value="Unassembled WGS sequence"/>
</dbReference>
<dbReference type="GO" id="GO:0005223">
    <property type="term" value="F:intracellularly cGMP-activated cation channel activity"/>
    <property type="evidence" value="ECO:0007669"/>
    <property type="project" value="TreeGrafter"/>
</dbReference>
<evidence type="ECO:0000256" key="12">
    <source>
        <dbReference type="ARBA" id="ARBA00036634"/>
    </source>
</evidence>
<evidence type="ECO:0000256" key="7">
    <source>
        <dbReference type="ARBA" id="ARBA00023065"/>
    </source>
</evidence>
<dbReference type="Gene3D" id="1.10.287.70">
    <property type="match status" value="1"/>
</dbReference>
<dbReference type="InterPro" id="IPR018490">
    <property type="entry name" value="cNMP-bd_dom_sf"/>
</dbReference>
<feature type="transmembrane region" description="Helical" evidence="18">
    <location>
        <begin position="409"/>
        <end position="428"/>
    </location>
</feature>
<evidence type="ECO:0000256" key="16">
    <source>
        <dbReference type="SAM" id="Coils"/>
    </source>
</evidence>
<evidence type="ECO:0000256" key="9">
    <source>
        <dbReference type="ARBA" id="ARBA00023286"/>
    </source>
</evidence>
<keyword evidence="5 18" id="KW-0812">Transmembrane</keyword>
<dbReference type="Gene3D" id="1.10.287.630">
    <property type="entry name" value="Helix hairpin bin"/>
    <property type="match status" value="2"/>
</dbReference>
<dbReference type="AlphaFoldDB" id="S7NT09"/>
<sequence>MSQDSKVKTTESSPPVQSKARKTLPVLDPSGDYYYWWLNTMVFPVMYNLIIIVCRACFPDLQHGYLVAWFVLDYTSDLLYLLDIVVRFHTGHITKVTSPHLPFLFMVGDFLLAVMGFATIMGSMSSVIYNMNTADAAFYPDHALVKKYMKLQHVNRRLERRVIDWYQHLRINKKMTNEVAILQHLPERLRAEVAVSVHLSTLSRVQIFQNCEASLLEELVLKLQPQTYSPGEYVCRKGDIGREMYIIREGQLAVVADDGVTQYAVLGAGLYFGEISIINIKGFLEQGILVVDKGRISSRYVRTWSFCLDLASLVPTDVAYVRLGPHTPTLRLNRFLRVPRLFEAFDRTETRTAYPNAFRIAKLMLYIFVVIHWNSCLYFALSQYLGFGRDPWVYPDPAQPGFERLRRQYLYSFYFSTLILTTVGDIPLPEREEEFLFMVGDFLLAVMGFATIMGSMSSVIYNMNTADAAFYPDHALVKKYMKLQHVNRRLERRVIDWYQHLRINKKMTNEVAILQHLPERLRAEVAVSVHLSTLNRVQIFQNCEASLLEELVLKLQPQTYSPGEYVCRKGDIGREMYIIREGQLAVVADDGVTQYAVLGAGLYFGEISIINIKGNMSGNRRTANIKSLGYSDLFCLSKEDLREVLSEYPQAQAVMEEKGREILLKMNKLDINAEAAEIALQEATESRLRGLDQQLDDLQTKFARLLAELESSALKIAYRIERLEWQTREWPMPEELAEADDEGESGEGTSKDEEGRASQEGPPGSE</sequence>
<comment type="catalytic activity">
    <reaction evidence="13">
        <text>Li(+)(in) = Li(+)(out)</text>
        <dbReference type="Rhea" id="RHEA:78551"/>
        <dbReference type="ChEBI" id="CHEBI:49713"/>
    </reaction>
</comment>
<feature type="domain" description="Cyclic nucleotide-binding" evidence="19">
    <location>
        <begin position="207"/>
        <end position="278"/>
    </location>
</feature>
<evidence type="ECO:0000256" key="3">
    <source>
        <dbReference type="ARBA" id="ARBA00022448"/>
    </source>
</evidence>
<protein>
    <submittedName>
        <fullName evidence="20">Cyclic nucleotide-gated cation channel alpha-4</fullName>
    </submittedName>
</protein>
<dbReference type="FunFam" id="2.60.120.10:FF:000046">
    <property type="entry name" value="Cyclic nucleotide-gated cation channel alpha-4"/>
    <property type="match status" value="1"/>
</dbReference>
<dbReference type="Gene3D" id="1.20.5.170">
    <property type="match status" value="1"/>
</dbReference>
<dbReference type="PROSITE" id="PS00889">
    <property type="entry name" value="CNMP_BINDING_2"/>
    <property type="match status" value="1"/>
</dbReference>
<proteinExistence type="predicted"/>
<dbReference type="FunFam" id="1.10.287.630:FF:000005">
    <property type="entry name" value="cyclic nucleotide-gated cation channel alpha-4"/>
    <property type="match status" value="2"/>
</dbReference>
<dbReference type="PANTHER" id="PTHR45638">
    <property type="entry name" value="CYCLIC NUCLEOTIDE-GATED CATION CHANNEL SUBUNIT A"/>
    <property type="match status" value="1"/>
</dbReference>
<dbReference type="InterPro" id="IPR018488">
    <property type="entry name" value="cNMP-bd_CS"/>
</dbReference>
<dbReference type="PROSITE" id="PS50042">
    <property type="entry name" value="CNMP_BINDING_3"/>
    <property type="match status" value="2"/>
</dbReference>
<dbReference type="InterPro" id="IPR005821">
    <property type="entry name" value="Ion_trans_dom"/>
</dbReference>
<evidence type="ECO:0000256" key="18">
    <source>
        <dbReference type="SAM" id="Phobius"/>
    </source>
</evidence>
<dbReference type="InterPro" id="IPR050866">
    <property type="entry name" value="CNG_cation_channel"/>
</dbReference>
<dbReference type="GO" id="GO:0044877">
    <property type="term" value="F:protein-containing complex binding"/>
    <property type="evidence" value="ECO:0007669"/>
    <property type="project" value="TreeGrafter"/>
</dbReference>
<keyword evidence="16" id="KW-0175">Coiled coil</keyword>
<keyword evidence="6 18" id="KW-1133">Transmembrane helix</keyword>
<feature type="transmembrane region" description="Helical" evidence="18">
    <location>
        <begin position="435"/>
        <end position="456"/>
    </location>
</feature>
<dbReference type="SMART" id="SM00100">
    <property type="entry name" value="cNMP"/>
    <property type="match status" value="2"/>
</dbReference>
<keyword evidence="3" id="KW-0813">Transport</keyword>
<evidence type="ECO:0000313" key="21">
    <source>
        <dbReference type="Proteomes" id="UP000052978"/>
    </source>
</evidence>
<evidence type="ECO:0000256" key="4">
    <source>
        <dbReference type="ARBA" id="ARBA00022606"/>
    </source>
</evidence>
<comment type="catalytic activity">
    <reaction evidence="14">
        <text>Rb(+)(in) = Rb(+)(out)</text>
        <dbReference type="Rhea" id="RHEA:78547"/>
        <dbReference type="ChEBI" id="CHEBI:49847"/>
    </reaction>
</comment>
<dbReference type="Gene3D" id="2.60.120.10">
    <property type="entry name" value="Jelly Rolls"/>
    <property type="match status" value="2"/>
</dbReference>
<dbReference type="Pfam" id="PF00027">
    <property type="entry name" value="cNMP_binding"/>
    <property type="match status" value="2"/>
</dbReference>
<comment type="catalytic activity">
    <reaction evidence="11">
        <text>K(+)(in) = K(+)(out)</text>
        <dbReference type="Rhea" id="RHEA:29463"/>
        <dbReference type="ChEBI" id="CHEBI:29103"/>
    </reaction>
</comment>
<evidence type="ECO:0000256" key="8">
    <source>
        <dbReference type="ARBA" id="ARBA00023136"/>
    </source>
</evidence>
<keyword evidence="4" id="KW-0716">Sensory transduction</keyword>
<dbReference type="PROSITE" id="PS00888">
    <property type="entry name" value="CNMP_BINDING_1"/>
    <property type="match status" value="2"/>
</dbReference>
<feature type="region of interest" description="Disordered" evidence="17">
    <location>
        <begin position="729"/>
        <end position="766"/>
    </location>
</feature>
<keyword evidence="10" id="KW-0407">Ion channel</keyword>
<comment type="subcellular location">
    <subcellularLocation>
        <location evidence="2">Membrane</location>
        <topology evidence="2">Multi-pass membrane protein</topology>
    </subcellularLocation>
</comment>
<keyword evidence="7" id="KW-0406">Ion transport</keyword>
<dbReference type="GO" id="GO:0030553">
    <property type="term" value="F:cGMP binding"/>
    <property type="evidence" value="ECO:0007669"/>
    <property type="project" value="TreeGrafter"/>
</dbReference>
<organism evidence="20 21">
    <name type="scientific">Myotis brandtii</name>
    <name type="common">Brandt's bat</name>
    <dbReference type="NCBI Taxonomy" id="109478"/>
    <lineage>
        <taxon>Eukaryota</taxon>
        <taxon>Metazoa</taxon>
        <taxon>Chordata</taxon>
        <taxon>Craniata</taxon>
        <taxon>Vertebrata</taxon>
        <taxon>Euteleostomi</taxon>
        <taxon>Mammalia</taxon>
        <taxon>Eutheria</taxon>
        <taxon>Laurasiatheria</taxon>
        <taxon>Chiroptera</taxon>
        <taxon>Yangochiroptera</taxon>
        <taxon>Vespertilionidae</taxon>
        <taxon>Myotis</taxon>
    </lineage>
</organism>
<dbReference type="InterPro" id="IPR014710">
    <property type="entry name" value="RmlC-like_jellyroll"/>
</dbReference>
<evidence type="ECO:0000256" key="14">
    <source>
        <dbReference type="ARBA" id="ARBA00044657"/>
    </source>
</evidence>
<reference evidence="20 21" key="1">
    <citation type="journal article" date="2013" name="Nat. Commun.">
        <title>Genome analysis reveals insights into physiology and longevity of the Brandt's bat Myotis brandtii.</title>
        <authorList>
            <person name="Seim I."/>
            <person name="Fang X."/>
            <person name="Xiong Z."/>
            <person name="Lobanov A.V."/>
            <person name="Huang Z."/>
            <person name="Ma S."/>
            <person name="Feng Y."/>
            <person name="Turanov A.A."/>
            <person name="Zhu Y."/>
            <person name="Lenz T.L."/>
            <person name="Gerashchenko M.V."/>
            <person name="Fan D."/>
            <person name="Hee Yim S."/>
            <person name="Yao X."/>
            <person name="Jordan D."/>
            <person name="Xiong Y."/>
            <person name="Ma Y."/>
            <person name="Lyapunov A.N."/>
            <person name="Chen G."/>
            <person name="Kulakova O.I."/>
            <person name="Sun Y."/>
            <person name="Lee S.G."/>
            <person name="Bronson R.T."/>
            <person name="Moskalev A.A."/>
            <person name="Sunyaev S.R."/>
            <person name="Zhang G."/>
            <person name="Krogh A."/>
            <person name="Wang J."/>
            <person name="Gladyshev V.N."/>
        </authorList>
    </citation>
    <scope>NUCLEOTIDE SEQUENCE [LARGE SCALE GENOMIC DNA]</scope>
</reference>
<evidence type="ECO:0000256" key="2">
    <source>
        <dbReference type="ARBA" id="ARBA00004141"/>
    </source>
</evidence>
<evidence type="ECO:0000259" key="19">
    <source>
        <dbReference type="PROSITE" id="PS50042"/>
    </source>
</evidence>
<comment type="catalytic activity">
    <reaction evidence="1">
        <text>NH4(+)(in) = NH4(+)(out)</text>
        <dbReference type="Rhea" id="RHEA:28747"/>
        <dbReference type="ChEBI" id="CHEBI:28938"/>
    </reaction>
</comment>
<dbReference type="GO" id="GO:0017071">
    <property type="term" value="C:intracellular cyclic nucleotide activated cation channel complex"/>
    <property type="evidence" value="ECO:0007669"/>
    <property type="project" value="TreeGrafter"/>
</dbReference>
<dbReference type="PANTHER" id="PTHR45638:SF2">
    <property type="entry name" value="CYCLIC NUCLEOTIDE-GATED CATION CHANNEL ALPHA-4"/>
    <property type="match status" value="1"/>
</dbReference>
<keyword evidence="9" id="KW-1071">Ligand-gated ion channel</keyword>
<dbReference type="GO" id="GO:0005886">
    <property type="term" value="C:plasma membrane"/>
    <property type="evidence" value="ECO:0007669"/>
    <property type="project" value="TreeGrafter"/>
</dbReference>
<dbReference type="SUPFAM" id="SSF81324">
    <property type="entry name" value="Voltage-gated potassium channels"/>
    <property type="match status" value="2"/>
</dbReference>
<dbReference type="eggNOG" id="KOG0500">
    <property type="taxonomic scope" value="Eukaryota"/>
</dbReference>
<feature type="transmembrane region" description="Helical" evidence="18">
    <location>
        <begin position="34"/>
        <end position="58"/>
    </location>
</feature>
<feature type="transmembrane region" description="Helical" evidence="18">
    <location>
        <begin position="65"/>
        <end position="82"/>
    </location>
</feature>
<feature type="compositionally biased region" description="Acidic residues" evidence="17">
    <location>
        <begin position="735"/>
        <end position="745"/>
    </location>
</feature>
<feature type="domain" description="Cyclic nucleotide-binding" evidence="19">
    <location>
        <begin position="539"/>
        <end position="645"/>
    </location>
</feature>
<keyword evidence="21" id="KW-1185">Reference proteome</keyword>
<dbReference type="GO" id="GO:0005222">
    <property type="term" value="F:intracellularly cAMP-activated cation channel activity"/>
    <property type="evidence" value="ECO:0007669"/>
    <property type="project" value="TreeGrafter"/>
</dbReference>
<comment type="catalytic activity">
    <reaction evidence="15">
        <text>Cs(+)(in) = Cs(+)(out)</text>
        <dbReference type="Rhea" id="RHEA:78555"/>
        <dbReference type="ChEBI" id="CHEBI:49547"/>
    </reaction>
</comment>
<dbReference type="InterPro" id="IPR032406">
    <property type="entry name" value="CLZ_dom"/>
</dbReference>
<dbReference type="EMBL" id="KE164807">
    <property type="protein sequence ID" value="EPQ20266.1"/>
    <property type="molecule type" value="Genomic_DNA"/>
</dbReference>
<dbReference type="Pfam" id="PF16526">
    <property type="entry name" value="CLZ"/>
    <property type="match status" value="1"/>
</dbReference>
<evidence type="ECO:0000256" key="5">
    <source>
        <dbReference type="ARBA" id="ARBA00022692"/>
    </source>
</evidence>
<evidence type="ECO:0000256" key="10">
    <source>
        <dbReference type="ARBA" id="ARBA00023303"/>
    </source>
</evidence>
<dbReference type="InterPro" id="IPR000595">
    <property type="entry name" value="cNMP-bd_dom"/>
</dbReference>